<dbReference type="AlphaFoldDB" id="A0A6J6H7Q9"/>
<protein>
    <submittedName>
        <fullName evidence="1">Unannotated protein</fullName>
    </submittedName>
</protein>
<accession>A0A6J6H7Q9</accession>
<proteinExistence type="predicted"/>
<dbReference type="EMBL" id="CAEZUM010000114">
    <property type="protein sequence ID" value="CAB4608790.1"/>
    <property type="molecule type" value="Genomic_DNA"/>
</dbReference>
<sequence>MGNISKRKFSDSAAFKKKSPFTFAIGTRAMLLTFIKVKTLETFTPLPPACSPKLSARLTPPNFKVESP</sequence>
<name>A0A6J6H7Q9_9ZZZZ</name>
<gene>
    <name evidence="1" type="ORF">UFOPK1824_01215</name>
</gene>
<reference evidence="1" key="1">
    <citation type="submission" date="2020-05" db="EMBL/GenBank/DDBJ databases">
        <authorList>
            <person name="Chiriac C."/>
            <person name="Salcher M."/>
            <person name="Ghai R."/>
            <person name="Kavagutti S V."/>
        </authorList>
    </citation>
    <scope>NUCLEOTIDE SEQUENCE</scope>
</reference>
<evidence type="ECO:0000313" key="1">
    <source>
        <dbReference type="EMBL" id="CAB4608790.1"/>
    </source>
</evidence>
<organism evidence="1">
    <name type="scientific">freshwater metagenome</name>
    <dbReference type="NCBI Taxonomy" id="449393"/>
    <lineage>
        <taxon>unclassified sequences</taxon>
        <taxon>metagenomes</taxon>
        <taxon>ecological metagenomes</taxon>
    </lineage>
</organism>